<evidence type="ECO:0000256" key="5">
    <source>
        <dbReference type="HAMAP-Rule" id="MF_00948"/>
    </source>
</evidence>
<evidence type="ECO:0000313" key="12">
    <source>
        <dbReference type="Proteomes" id="UP000185003"/>
    </source>
</evidence>
<dbReference type="InterPro" id="IPR014722">
    <property type="entry name" value="Rib_uL2_dom2"/>
</dbReference>
<dbReference type="HAMAP" id="MF_00948">
    <property type="entry name" value="NusG"/>
    <property type="match status" value="1"/>
</dbReference>
<comment type="function">
    <text evidence="5 7">Participates in transcription elongation, termination and antitermination.</text>
</comment>
<evidence type="ECO:0000256" key="2">
    <source>
        <dbReference type="ARBA" id="ARBA00022814"/>
    </source>
</evidence>
<comment type="similarity">
    <text evidence="5 7">Belongs to the NusG family.</text>
</comment>
<evidence type="ECO:0000256" key="1">
    <source>
        <dbReference type="ARBA" id="ARBA00022472"/>
    </source>
</evidence>
<dbReference type="GO" id="GO:0031564">
    <property type="term" value="P:transcription antitermination"/>
    <property type="evidence" value="ECO:0007669"/>
    <property type="project" value="UniProtKB-UniRule"/>
</dbReference>
<dbReference type="PROSITE" id="PS01014">
    <property type="entry name" value="NUSG"/>
    <property type="match status" value="1"/>
</dbReference>
<evidence type="ECO:0000259" key="9">
    <source>
        <dbReference type="SMART" id="SM00738"/>
    </source>
</evidence>
<dbReference type="Gene3D" id="2.30.30.30">
    <property type="match status" value="1"/>
</dbReference>
<organism evidence="11 12">
    <name type="scientific">Chitinophaga niabensis</name>
    <dbReference type="NCBI Taxonomy" id="536979"/>
    <lineage>
        <taxon>Bacteria</taxon>
        <taxon>Pseudomonadati</taxon>
        <taxon>Bacteroidota</taxon>
        <taxon>Chitinophagia</taxon>
        <taxon>Chitinophagales</taxon>
        <taxon>Chitinophagaceae</taxon>
        <taxon>Chitinophaga</taxon>
    </lineage>
</organism>
<evidence type="ECO:0000313" key="11">
    <source>
        <dbReference type="EMBL" id="SIO10388.1"/>
    </source>
</evidence>
<gene>
    <name evidence="5" type="primary">nusG</name>
    <name evidence="11" type="ORF">SAMN04488055_2941</name>
</gene>
<dbReference type="CDD" id="cd09891">
    <property type="entry name" value="NGN_Bact_1"/>
    <property type="match status" value="1"/>
</dbReference>
<feature type="domain" description="NusG-like N-terminal" evidence="9">
    <location>
        <begin position="36"/>
        <end position="146"/>
    </location>
</feature>
<accession>A0A1N6GSB2</accession>
<evidence type="ECO:0000256" key="8">
    <source>
        <dbReference type="SAM" id="MobiDB-lite"/>
    </source>
</evidence>
<dbReference type="GO" id="GO:0006354">
    <property type="term" value="P:DNA-templated transcription elongation"/>
    <property type="evidence" value="ECO:0007669"/>
    <property type="project" value="UniProtKB-UniRule"/>
</dbReference>
<dbReference type="SUPFAM" id="SSF50104">
    <property type="entry name" value="Translation proteins SH3-like domain"/>
    <property type="match status" value="1"/>
</dbReference>
<dbReference type="SMART" id="SM00739">
    <property type="entry name" value="KOW"/>
    <property type="match status" value="1"/>
</dbReference>
<dbReference type="InterPro" id="IPR001062">
    <property type="entry name" value="Transcrpt_antiterm_NusG"/>
</dbReference>
<dbReference type="Pfam" id="PF00467">
    <property type="entry name" value="KOW"/>
    <property type="match status" value="1"/>
</dbReference>
<proteinExistence type="inferred from homology"/>
<keyword evidence="3 5" id="KW-0805">Transcription regulation</keyword>
<evidence type="ECO:0000259" key="10">
    <source>
        <dbReference type="SMART" id="SM00739"/>
    </source>
</evidence>
<dbReference type="NCBIfam" id="TIGR00922">
    <property type="entry name" value="nusG"/>
    <property type="match status" value="1"/>
</dbReference>
<name>A0A1N6GSB2_9BACT</name>
<dbReference type="PRINTS" id="PR00338">
    <property type="entry name" value="NUSGTNSCPFCT"/>
</dbReference>
<dbReference type="AlphaFoldDB" id="A0A1N6GSB2"/>
<dbReference type="PANTHER" id="PTHR30265:SF2">
    <property type="entry name" value="TRANSCRIPTION TERMINATION_ANTITERMINATION PROTEIN NUSG"/>
    <property type="match status" value="1"/>
</dbReference>
<dbReference type="RefSeq" id="WP_234979677.1">
    <property type="nucleotide sequence ID" value="NZ_FSRA01000001.1"/>
</dbReference>
<feature type="compositionally biased region" description="Acidic residues" evidence="8">
    <location>
        <begin position="1"/>
        <end position="15"/>
    </location>
</feature>
<keyword evidence="4 5" id="KW-0804">Transcription</keyword>
<evidence type="ECO:0000256" key="3">
    <source>
        <dbReference type="ARBA" id="ARBA00023015"/>
    </source>
</evidence>
<evidence type="ECO:0000256" key="7">
    <source>
        <dbReference type="RuleBase" id="RU000538"/>
    </source>
</evidence>
<dbReference type="InterPro" id="IPR006645">
    <property type="entry name" value="NGN-like_dom"/>
</dbReference>
<dbReference type="InterPro" id="IPR043425">
    <property type="entry name" value="NusG-like"/>
</dbReference>
<evidence type="ECO:0000256" key="4">
    <source>
        <dbReference type="ARBA" id="ARBA00023163"/>
    </source>
</evidence>
<dbReference type="Pfam" id="PF02357">
    <property type="entry name" value="NusG"/>
    <property type="match status" value="1"/>
</dbReference>
<dbReference type="InterPro" id="IPR008991">
    <property type="entry name" value="Translation_prot_SH3-like_sf"/>
</dbReference>
<dbReference type="PANTHER" id="PTHR30265">
    <property type="entry name" value="RHO-INTERACTING TRANSCRIPTION TERMINATION FACTOR NUSG"/>
    <property type="match status" value="1"/>
</dbReference>
<keyword evidence="2 5" id="KW-0889">Transcription antitermination</keyword>
<dbReference type="Proteomes" id="UP000185003">
    <property type="component" value="Unassembled WGS sequence"/>
</dbReference>
<dbReference type="SUPFAM" id="SSF82679">
    <property type="entry name" value="N-utilization substance G protein NusG, N-terminal domain"/>
    <property type="match status" value="1"/>
</dbReference>
<dbReference type="InterPro" id="IPR015869">
    <property type="entry name" value="Transcrpt_antiterm_NusG_bac_CS"/>
</dbReference>
<dbReference type="SMART" id="SM00738">
    <property type="entry name" value="NGN"/>
    <property type="match status" value="1"/>
</dbReference>
<dbReference type="GO" id="GO:0032784">
    <property type="term" value="P:regulation of DNA-templated transcription elongation"/>
    <property type="evidence" value="ECO:0007669"/>
    <property type="project" value="InterPro"/>
</dbReference>
<dbReference type="GO" id="GO:0005829">
    <property type="term" value="C:cytosol"/>
    <property type="evidence" value="ECO:0007669"/>
    <property type="project" value="UniProtKB-ARBA"/>
</dbReference>
<keyword evidence="12" id="KW-1185">Reference proteome</keyword>
<sequence length="214" mass="24394">MDDIQLEDTPLDETPQEQASAPEKPKVEAPQAPAHETKWYVLRVVSGKERKVKEYLDIEVRRSDWGNVISQIFLPVEKVYKVQAGKKVMREKNFYPGYIMIEAMEGRMTDEVIQAIRNVSGVIHFLGKEKPIALRKSEVNKMLGKVDEISDQGLTMSEPYIVGETIKIIDGPFNDFNGVIEEVLEDKKKLKVTVKIFGRATPVELNFMQVEKIS</sequence>
<reference evidence="11 12" key="1">
    <citation type="submission" date="2016-11" db="EMBL/GenBank/DDBJ databases">
        <authorList>
            <person name="Jaros S."/>
            <person name="Januszkiewicz K."/>
            <person name="Wedrychowicz H."/>
        </authorList>
    </citation>
    <scope>NUCLEOTIDE SEQUENCE [LARGE SCALE GENOMIC DNA]</scope>
    <source>
        <strain evidence="11 12">DSM 24787</strain>
    </source>
</reference>
<keyword evidence="1 5" id="KW-0806">Transcription termination</keyword>
<dbReference type="FunFam" id="2.30.30.30:FF:000002">
    <property type="entry name" value="Transcription termination/antitermination factor NusG"/>
    <property type="match status" value="1"/>
</dbReference>
<dbReference type="CDD" id="cd06091">
    <property type="entry name" value="KOW_NusG"/>
    <property type="match status" value="1"/>
</dbReference>
<evidence type="ECO:0000256" key="6">
    <source>
        <dbReference type="NCBIfam" id="TIGR00922"/>
    </source>
</evidence>
<feature type="domain" description="KOW" evidence="10">
    <location>
        <begin position="159"/>
        <end position="186"/>
    </location>
</feature>
<protein>
    <recommendedName>
        <fullName evidence="5 6">Transcription termination/antitermination protein NusG</fullName>
    </recommendedName>
</protein>
<dbReference type="InterPro" id="IPR047050">
    <property type="entry name" value="NGN"/>
</dbReference>
<dbReference type="STRING" id="536979.SAMN04488055_2941"/>
<dbReference type="InterPro" id="IPR005824">
    <property type="entry name" value="KOW"/>
</dbReference>
<feature type="region of interest" description="Disordered" evidence="8">
    <location>
        <begin position="1"/>
        <end position="32"/>
    </location>
</feature>
<dbReference type="Gene3D" id="3.30.70.940">
    <property type="entry name" value="NusG, N-terminal domain"/>
    <property type="match status" value="1"/>
</dbReference>
<dbReference type="InterPro" id="IPR036735">
    <property type="entry name" value="NGN_dom_sf"/>
</dbReference>
<dbReference type="GO" id="GO:0006353">
    <property type="term" value="P:DNA-templated transcription termination"/>
    <property type="evidence" value="ECO:0007669"/>
    <property type="project" value="UniProtKB-UniRule"/>
</dbReference>
<dbReference type="EMBL" id="FSRA01000001">
    <property type="protein sequence ID" value="SIO10388.1"/>
    <property type="molecule type" value="Genomic_DNA"/>
</dbReference>